<sequence>MADYFCSTVVQPTIPLSAMTPLERLILSGIFSSEVDGGGLYFYAEQGANDMPAYPVDEVRAALALSGDVESAAANAVRAELAELGEDDAYLQLDLSVSGWEVFFQSIVRRTPALPYVSIVSAWTCTKMRPDGFGGMAVLITADDIMARSTESMLDEMLGIAEYGPLGVEPGLGSHVLLRLCEEHVRATVEVVFETEAPDGLQIADVSNADIRQASLDVKAASDLSHEEGEAASKAATRAISLAAKRNLAAR</sequence>
<dbReference type="HOGENOM" id="CLU_1106562_0_0_5"/>
<evidence type="ECO:0000313" key="2">
    <source>
        <dbReference type="Proteomes" id="UP000030907"/>
    </source>
</evidence>
<dbReference type="AlphaFoldDB" id="A0A0A7PL74"/>
<evidence type="ECO:0000313" key="1">
    <source>
        <dbReference type="EMBL" id="AJA10861.1"/>
    </source>
</evidence>
<name>A0A0A7PL74_9SPHN</name>
<gene>
    <name evidence="1" type="ORF">SKP52_19975</name>
</gene>
<organism evidence="1 2">
    <name type="scientific">Sphingopyxis fribergensis</name>
    <dbReference type="NCBI Taxonomy" id="1515612"/>
    <lineage>
        <taxon>Bacteria</taxon>
        <taxon>Pseudomonadati</taxon>
        <taxon>Pseudomonadota</taxon>
        <taxon>Alphaproteobacteria</taxon>
        <taxon>Sphingomonadales</taxon>
        <taxon>Sphingomonadaceae</taxon>
        <taxon>Sphingopyxis</taxon>
    </lineage>
</organism>
<dbReference type="EMBL" id="CP009122">
    <property type="protein sequence ID" value="AJA10861.1"/>
    <property type="molecule type" value="Genomic_DNA"/>
</dbReference>
<dbReference type="RefSeq" id="WP_039577844.1">
    <property type="nucleotide sequence ID" value="NZ_CP009122.1"/>
</dbReference>
<keyword evidence="2" id="KW-1185">Reference proteome</keyword>
<reference evidence="1 2" key="1">
    <citation type="journal article" date="2015" name="Int. J. Syst. Evol. Microbiol.">
        <title>Description of Sphingopyxis fribergensis sp. nov. - a soil bacterium with the ability to degrade styrene and phenylacetic acid.</title>
        <authorList>
            <person name="Oelschlagel M."/>
            <person name="Ruckert C."/>
            <person name="Kalinowski J."/>
            <person name="Schmidt G."/>
            <person name="Schlomann M."/>
            <person name="Tischler D."/>
        </authorList>
    </citation>
    <scope>NUCLEOTIDE SEQUENCE [LARGE SCALE GENOMIC DNA]</scope>
    <source>
        <strain evidence="1 2">Kp5.2</strain>
    </source>
</reference>
<dbReference type="OrthoDB" id="7472639at2"/>
<protein>
    <submittedName>
        <fullName evidence="1">Uncharacterized protein</fullName>
    </submittedName>
</protein>
<dbReference type="Proteomes" id="UP000030907">
    <property type="component" value="Chromosome"/>
</dbReference>
<dbReference type="STRING" id="1515612.SKP52_19975"/>
<accession>A0A0A7PL74</accession>
<dbReference type="KEGG" id="sphk:SKP52_19975"/>
<proteinExistence type="predicted"/>